<dbReference type="RefSeq" id="WP_079512921.1">
    <property type="nucleotide sequence ID" value="NZ_FUYL01000007.1"/>
</dbReference>
<organism evidence="2 3">
    <name type="scientific">Maribacter arcticus</name>
    <dbReference type="NCBI Taxonomy" id="561365"/>
    <lineage>
        <taxon>Bacteria</taxon>
        <taxon>Pseudomonadati</taxon>
        <taxon>Bacteroidota</taxon>
        <taxon>Flavobacteriia</taxon>
        <taxon>Flavobacteriales</taxon>
        <taxon>Flavobacteriaceae</taxon>
        <taxon>Maribacter</taxon>
    </lineage>
</organism>
<dbReference type="InterPro" id="IPR006674">
    <property type="entry name" value="HD_domain"/>
</dbReference>
<sequence length="201" mass="23448">MKLHNEKAYPKLCLLLLSTLEKSLPNHLTYHTLEHTIDVANVCDAYIKHYNIDENDAKLIRVAAIGHDFGYIISPIEHEERSIKNLSHILRDMLTPEEIEVVNGMIRATKVPQVPTTFMEKIVADADLDYLGRADYDLLSGGLYKEFQYYDIVNNQKDWLDLQIKFLENHKFHTPFAQEFRKPLKLQKLKELKEKRQALVS</sequence>
<name>A0A1T5CUI7_9FLAO</name>
<protein>
    <submittedName>
        <fullName evidence="2">Predicted metal-dependent phosphohydrolase, HD superfamily</fullName>
    </submittedName>
</protein>
<proteinExistence type="predicted"/>
<dbReference type="CDD" id="cd00077">
    <property type="entry name" value="HDc"/>
    <property type="match status" value="1"/>
</dbReference>
<accession>A0A1T5CUI7</accession>
<dbReference type="Pfam" id="PF01966">
    <property type="entry name" value="HD"/>
    <property type="match status" value="1"/>
</dbReference>
<dbReference type="EMBL" id="FUYL01000007">
    <property type="protein sequence ID" value="SKB62850.1"/>
    <property type="molecule type" value="Genomic_DNA"/>
</dbReference>
<dbReference type="STRING" id="561365.SAMN05660866_02477"/>
<evidence type="ECO:0000313" key="3">
    <source>
        <dbReference type="Proteomes" id="UP000190339"/>
    </source>
</evidence>
<evidence type="ECO:0000313" key="2">
    <source>
        <dbReference type="EMBL" id="SKB62850.1"/>
    </source>
</evidence>
<keyword evidence="2" id="KW-0378">Hydrolase</keyword>
<reference evidence="3" key="1">
    <citation type="submission" date="2017-02" db="EMBL/GenBank/DDBJ databases">
        <authorList>
            <person name="Varghese N."/>
            <person name="Submissions S."/>
        </authorList>
    </citation>
    <scope>NUCLEOTIDE SEQUENCE [LARGE SCALE GENOMIC DNA]</scope>
    <source>
        <strain evidence="3">DSM 23546</strain>
    </source>
</reference>
<feature type="domain" description="HD/PDEase" evidence="1">
    <location>
        <begin position="28"/>
        <end position="140"/>
    </location>
</feature>
<dbReference type="SUPFAM" id="SSF109604">
    <property type="entry name" value="HD-domain/PDEase-like"/>
    <property type="match status" value="1"/>
</dbReference>
<gene>
    <name evidence="2" type="ORF">SAMN05660866_02477</name>
</gene>
<evidence type="ECO:0000259" key="1">
    <source>
        <dbReference type="SMART" id="SM00471"/>
    </source>
</evidence>
<dbReference type="GO" id="GO:0016787">
    <property type="term" value="F:hydrolase activity"/>
    <property type="evidence" value="ECO:0007669"/>
    <property type="project" value="UniProtKB-KW"/>
</dbReference>
<dbReference type="OrthoDB" id="5728337at2"/>
<dbReference type="AlphaFoldDB" id="A0A1T5CUI7"/>
<dbReference type="SMART" id="SM00471">
    <property type="entry name" value="HDc"/>
    <property type="match status" value="1"/>
</dbReference>
<dbReference type="InterPro" id="IPR003607">
    <property type="entry name" value="HD/PDEase_dom"/>
</dbReference>
<keyword evidence="3" id="KW-1185">Reference proteome</keyword>
<dbReference type="Proteomes" id="UP000190339">
    <property type="component" value="Unassembled WGS sequence"/>
</dbReference>
<dbReference type="Gene3D" id="1.10.3210.10">
    <property type="entry name" value="Hypothetical protein af1432"/>
    <property type="match status" value="1"/>
</dbReference>